<proteinExistence type="predicted"/>
<evidence type="ECO:0000313" key="1">
    <source>
        <dbReference type="EMBL" id="KAI0083902.1"/>
    </source>
</evidence>
<keyword evidence="1" id="KW-0378">Hydrolase</keyword>
<protein>
    <submittedName>
        <fullName evidence="1">Glycoside hydrolase family 13 protein</fullName>
    </submittedName>
</protein>
<gene>
    <name evidence="1" type="ORF">BDY19DRAFT_899471</name>
</gene>
<accession>A0ACB8TPF5</accession>
<dbReference type="EMBL" id="MU274951">
    <property type="protein sequence ID" value="KAI0083902.1"/>
    <property type="molecule type" value="Genomic_DNA"/>
</dbReference>
<keyword evidence="2" id="KW-1185">Reference proteome</keyword>
<sequence length="603" mass="69911">MSTALAKPFTPTRTWWKSATIYQIYPISFFDSNGDGIGDLPGIYSKLDYIKDLGVDVIWLCPIYASPLKDMGYDISDYTMIDPRYGTLDDWDRLLAGVHDRGMKLLYVPFFLLMDLVANHTSDEHEWFKQSRSSADNPKRDWYIWRPPRYDKEGKRRPPNNWKSIFQGSAWEYDPPTEEYYLHLFVKEQPDLNWDNPEVREGVYETMRFWLKRGCDGFRMDVINMISKVEGLPDAVVTEPMEEFQPAGLLYVDGPKQHVYLKEMYDKVLRHHDIMTVGETPLTHNIDSITSYVLPGNNELNMVFVFEIMDIDSGGVEGGAEAVSPLVHREWKLLEWKNITEKWQKVKREEGFWNALFLENHDHARSVTRYGNDSPQWRTPSAKLLALYHTTLSGTVYVYQGQELGLKNFGREWGLEEYKDVATGNFWKQELERRQNEQGKMDVDMEDVLDGFQRKARDHARTPMQWDSTAHAGFTTGTPWMRVNDDYTEGWNVEAENADSDSVLSFWKKAIHARKKNEVLIYGDFKLLLREHPTVFAYKRTLEGVTATVLLNFGTDLVDLDLTSADLGLESANVVLATYSDFVFDGTTRKLRLRGYEGVLFVQ</sequence>
<comment type="caution">
    <text evidence="1">The sequence shown here is derived from an EMBL/GenBank/DDBJ whole genome shotgun (WGS) entry which is preliminary data.</text>
</comment>
<reference evidence="1" key="1">
    <citation type="journal article" date="2021" name="Environ. Microbiol.">
        <title>Gene family expansions and transcriptome signatures uncover fungal adaptations to wood decay.</title>
        <authorList>
            <person name="Hage H."/>
            <person name="Miyauchi S."/>
            <person name="Viragh M."/>
            <person name="Drula E."/>
            <person name="Min B."/>
            <person name="Chaduli D."/>
            <person name="Navarro D."/>
            <person name="Favel A."/>
            <person name="Norest M."/>
            <person name="Lesage-Meessen L."/>
            <person name="Balint B."/>
            <person name="Merenyi Z."/>
            <person name="de Eugenio L."/>
            <person name="Morin E."/>
            <person name="Martinez A.T."/>
            <person name="Baldrian P."/>
            <person name="Stursova M."/>
            <person name="Martinez M.J."/>
            <person name="Novotny C."/>
            <person name="Magnuson J.K."/>
            <person name="Spatafora J.W."/>
            <person name="Maurice S."/>
            <person name="Pangilinan J."/>
            <person name="Andreopoulos W."/>
            <person name="LaButti K."/>
            <person name="Hundley H."/>
            <person name="Na H."/>
            <person name="Kuo A."/>
            <person name="Barry K."/>
            <person name="Lipzen A."/>
            <person name="Henrissat B."/>
            <person name="Riley R."/>
            <person name="Ahrendt S."/>
            <person name="Nagy L.G."/>
            <person name="Grigoriev I.V."/>
            <person name="Martin F."/>
            <person name="Rosso M.N."/>
        </authorList>
    </citation>
    <scope>NUCLEOTIDE SEQUENCE</scope>
    <source>
        <strain evidence="1">CBS 384.51</strain>
    </source>
</reference>
<dbReference type="Proteomes" id="UP001055072">
    <property type="component" value="Unassembled WGS sequence"/>
</dbReference>
<evidence type="ECO:0000313" key="2">
    <source>
        <dbReference type="Proteomes" id="UP001055072"/>
    </source>
</evidence>
<name>A0ACB8TPF5_9APHY</name>
<organism evidence="1 2">
    <name type="scientific">Irpex rosettiformis</name>
    <dbReference type="NCBI Taxonomy" id="378272"/>
    <lineage>
        <taxon>Eukaryota</taxon>
        <taxon>Fungi</taxon>
        <taxon>Dikarya</taxon>
        <taxon>Basidiomycota</taxon>
        <taxon>Agaricomycotina</taxon>
        <taxon>Agaricomycetes</taxon>
        <taxon>Polyporales</taxon>
        <taxon>Irpicaceae</taxon>
        <taxon>Irpex</taxon>
    </lineage>
</organism>